<organism evidence="8 9">
    <name type="scientific">Mya arenaria</name>
    <name type="common">Soft-shell clam</name>
    <dbReference type="NCBI Taxonomy" id="6604"/>
    <lineage>
        <taxon>Eukaryota</taxon>
        <taxon>Metazoa</taxon>
        <taxon>Spiralia</taxon>
        <taxon>Lophotrochozoa</taxon>
        <taxon>Mollusca</taxon>
        <taxon>Bivalvia</taxon>
        <taxon>Autobranchia</taxon>
        <taxon>Heteroconchia</taxon>
        <taxon>Euheterodonta</taxon>
        <taxon>Imparidentia</taxon>
        <taxon>Neoheterodontei</taxon>
        <taxon>Myida</taxon>
        <taxon>Myoidea</taxon>
        <taxon>Myidae</taxon>
        <taxon>Mya</taxon>
    </lineage>
</organism>
<keyword evidence="3 6" id="KW-0732">Signal</keyword>
<dbReference type="PRINTS" id="PR01705">
    <property type="entry name" value="TSP1REPEAT"/>
</dbReference>
<evidence type="ECO:0000313" key="8">
    <source>
        <dbReference type="EMBL" id="WAR29051.1"/>
    </source>
</evidence>
<evidence type="ECO:0000256" key="3">
    <source>
        <dbReference type="ARBA" id="ARBA00022729"/>
    </source>
</evidence>
<keyword evidence="4" id="KW-0677">Repeat</keyword>
<evidence type="ECO:0000259" key="7">
    <source>
        <dbReference type="PROSITE" id="PS50234"/>
    </source>
</evidence>
<evidence type="ECO:0000256" key="4">
    <source>
        <dbReference type="ARBA" id="ARBA00022737"/>
    </source>
</evidence>
<gene>
    <name evidence="8" type="ORF">MAR_002619</name>
</gene>
<keyword evidence="5" id="KW-1015">Disulfide bond</keyword>
<dbReference type="PANTHER" id="PTHR22906">
    <property type="entry name" value="PROPERDIN"/>
    <property type="match status" value="1"/>
</dbReference>
<dbReference type="SUPFAM" id="SSF82895">
    <property type="entry name" value="TSP-1 type 1 repeat"/>
    <property type="match status" value="2"/>
</dbReference>
<dbReference type="Gene3D" id="2.20.100.10">
    <property type="entry name" value="Thrombospondin type-1 (TSP1) repeat"/>
    <property type="match status" value="2"/>
</dbReference>
<keyword evidence="2" id="KW-0964">Secreted</keyword>
<evidence type="ECO:0000256" key="5">
    <source>
        <dbReference type="ARBA" id="ARBA00023157"/>
    </source>
</evidence>
<dbReference type="SMART" id="SM00327">
    <property type="entry name" value="VWA"/>
    <property type="match status" value="1"/>
</dbReference>
<dbReference type="Proteomes" id="UP001164746">
    <property type="component" value="Chromosome 16"/>
</dbReference>
<keyword evidence="9" id="KW-1185">Reference proteome</keyword>
<dbReference type="InterPro" id="IPR052065">
    <property type="entry name" value="Compl_asym_regulator"/>
</dbReference>
<proteinExistence type="predicted"/>
<dbReference type="SUPFAM" id="SSF53300">
    <property type="entry name" value="vWA-like"/>
    <property type="match status" value="1"/>
</dbReference>
<evidence type="ECO:0000256" key="1">
    <source>
        <dbReference type="ARBA" id="ARBA00004613"/>
    </source>
</evidence>
<sequence>MAAKHFAAVVMFLIVCQDLAIANPGDDFDLVILFESSDDSRSTNFVEEKRFLSRLVRQMFPSNNRIALYTFGKSTYSQFSLDMYSTPQDILQAIQYMWFSTGNGALAPAINFTIADAFQSTGGDRECTANSMLIVTHSAIIDSDQALTLAEQLVDKMVTTFILNMAGPSANLNFETLTNDSSRVIDIANWTVLQNMSLSVANSLKSDVGSTDCGRLTQWQPWTGCSRTCGYGFTFRTRQCQKENPSDKDCMGDFSENKPCFLTACTDPIDGNWAFWGNWGSCSKTCGTGLQQRARSCTLPAPANGGKACPGNNTQTKTCADYDCPRDSGTYKCSTETEAGITESREADVEIKAEVVIPADLQFPNWKRFHQDVL</sequence>
<comment type="subcellular location">
    <subcellularLocation>
        <location evidence="1">Secreted</location>
    </subcellularLocation>
</comment>
<dbReference type="PROSITE" id="PS50234">
    <property type="entry name" value="VWFA"/>
    <property type="match status" value="1"/>
</dbReference>
<reference evidence="8" key="1">
    <citation type="submission" date="2022-11" db="EMBL/GenBank/DDBJ databases">
        <title>Centuries of genome instability and evolution in soft-shell clam transmissible cancer (bioRxiv).</title>
        <authorList>
            <person name="Hart S.F.M."/>
            <person name="Yonemitsu M.A."/>
            <person name="Giersch R.M."/>
            <person name="Beal B.F."/>
            <person name="Arriagada G."/>
            <person name="Davis B.W."/>
            <person name="Ostrander E.A."/>
            <person name="Goff S.P."/>
            <person name="Metzger M.J."/>
        </authorList>
    </citation>
    <scope>NUCLEOTIDE SEQUENCE</scope>
    <source>
        <strain evidence="8">MELC-2E11</strain>
        <tissue evidence="8">Siphon/mantle</tissue>
    </source>
</reference>
<dbReference type="InterPro" id="IPR000884">
    <property type="entry name" value="TSP1_rpt"/>
</dbReference>
<dbReference type="Gene3D" id="3.40.50.410">
    <property type="entry name" value="von Willebrand factor, type A domain"/>
    <property type="match status" value="1"/>
</dbReference>
<feature type="domain" description="VWFA" evidence="7">
    <location>
        <begin position="29"/>
        <end position="204"/>
    </location>
</feature>
<dbReference type="PROSITE" id="PS50092">
    <property type="entry name" value="TSP1"/>
    <property type="match status" value="2"/>
</dbReference>
<protein>
    <submittedName>
        <fullName evidence="8">MLP-like protein</fullName>
    </submittedName>
</protein>
<dbReference type="InterPro" id="IPR002035">
    <property type="entry name" value="VWF_A"/>
</dbReference>
<dbReference type="Pfam" id="PF00090">
    <property type="entry name" value="TSP_1"/>
    <property type="match status" value="2"/>
</dbReference>
<evidence type="ECO:0000256" key="2">
    <source>
        <dbReference type="ARBA" id="ARBA00022525"/>
    </source>
</evidence>
<dbReference type="InterPro" id="IPR036383">
    <property type="entry name" value="TSP1_rpt_sf"/>
</dbReference>
<dbReference type="InterPro" id="IPR036465">
    <property type="entry name" value="vWFA_dom_sf"/>
</dbReference>
<accession>A0ABY7GCX2</accession>
<dbReference type="EMBL" id="CP111027">
    <property type="protein sequence ID" value="WAR29051.1"/>
    <property type="molecule type" value="Genomic_DNA"/>
</dbReference>
<feature type="chain" id="PRO_5046015554" evidence="6">
    <location>
        <begin position="23"/>
        <end position="374"/>
    </location>
</feature>
<dbReference type="SMART" id="SM00209">
    <property type="entry name" value="TSP1"/>
    <property type="match status" value="2"/>
</dbReference>
<evidence type="ECO:0000313" key="9">
    <source>
        <dbReference type="Proteomes" id="UP001164746"/>
    </source>
</evidence>
<evidence type="ECO:0000256" key="6">
    <source>
        <dbReference type="SAM" id="SignalP"/>
    </source>
</evidence>
<feature type="signal peptide" evidence="6">
    <location>
        <begin position="1"/>
        <end position="22"/>
    </location>
</feature>
<dbReference type="PANTHER" id="PTHR22906:SF43">
    <property type="entry name" value="PROPERDIN"/>
    <property type="match status" value="1"/>
</dbReference>
<name>A0ABY7GCX2_MYAAR</name>
<dbReference type="Pfam" id="PF00092">
    <property type="entry name" value="VWA"/>
    <property type="match status" value="1"/>
</dbReference>